<organism evidence="2 3">
    <name type="scientific">Pseudoalteromonas luteoviolacea NCIMB 1942</name>
    <dbReference type="NCBI Taxonomy" id="1365253"/>
    <lineage>
        <taxon>Bacteria</taxon>
        <taxon>Pseudomonadati</taxon>
        <taxon>Pseudomonadota</taxon>
        <taxon>Gammaproteobacteria</taxon>
        <taxon>Alteromonadales</taxon>
        <taxon>Pseudoalteromonadaceae</taxon>
        <taxon>Pseudoalteromonas</taxon>
    </lineage>
</organism>
<dbReference type="GO" id="GO:0003871">
    <property type="term" value="F:5-methyltetrahydropteroyltriglutamate-homocysteine S-methyltransferase activity"/>
    <property type="evidence" value="ECO:0007669"/>
    <property type="project" value="InterPro"/>
</dbReference>
<sequence>MYYSVLHCNAAKSILFCAAILTLDSVVIISRMKLDKIPSEQIGSIPRTDELIKAYLNYCEGRLTYSELNKMAEKETSQVMHELEALGCEVLSDGEQRKFDGFAHYCLHHSPRFGPEGLVVDFSDGHKRLFAPHLCKAPFKYEHTADEFLAFAIKQTSKPVKQAVISPSMLSLVYPPNGLEGYSHQQFINDLIKEHVSEVKRCLALGAHKVQIDFTEARLSLKLDPSGGMLQSFVDLINTCLAEFSRSERQRIGVHTCPGADIDATHSAEIDYKHLLPTLFNIKAGCFYVALRGEQEPKKVLRLLGSIIKPSQKVFIGVTNPIDPNIETAEDIRDLILMAANFIPVSQLGTTDDCGFSPFADDISTARGIAYQKISARLAGTKLAEQVLSGR</sequence>
<dbReference type="Proteomes" id="UP000076587">
    <property type="component" value="Unassembled WGS sequence"/>
</dbReference>
<gene>
    <name evidence="2" type="ORF">N482_13025</name>
</gene>
<dbReference type="PANTHER" id="PTHR43844:SF2">
    <property type="entry name" value="SYNTHASE, VITAMIN-B12 INDEPENDENT, PUTATIVE (AFU_ORTHOLOGUE AFUA_3G12060)-RELATED"/>
    <property type="match status" value="1"/>
</dbReference>
<evidence type="ECO:0000259" key="1">
    <source>
        <dbReference type="Pfam" id="PF01717"/>
    </source>
</evidence>
<reference evidence="2 3" key="1">
    <citation type="submission" date="2013-07" db="EMBL/GenBank/DDBJ databases">
        <title>Comparative Genomic and Metabolomic Analysis of Twelve Strains of Pseudoalteromonas luteoviolacea.</title>
        <authorList>
            <person name="Vynne N.G."/>
            <person name="Mansson M."/>
            <person name="Gram L."/>
        </authorList>
    </citation>
    <scope>NUCLEOTIDE SEQUENCE [LARGE SCALE GENOMIC DNA]</scope>
    <source>
        <strain evidence="2 3">NCIMB 1942</strain>
    </source>
</reference>
<dbReference type="GO" id="GO:0008270">
    <property type="term" value="F:zinc ion binding"/>
    <property type="evidence" value="ECO:0007669"/>
    <property type="project" value="InterPro"/>
</dbReference>
<dbReference type="SUPFAM" id="SSF51726">
    <property type="entry name" value="UROD/MetE-like"/>
    <property type="match status" value="1"/>
</dbReference>
<dbReference type="PANTHER" id="PTHR43844">
    <property type="entry name" value="METHIONINE SYNTHASE"/>
    <property type="match status" value="1"/>
</dbReference>
<proteinExistence type="predicted"/>
<dbReference type="PATRIC" id="fig|1365253.3.peg.3182"/>
<feature type="domain" description="Cobalamin-independent methionine synthase MetE C-terminal/archaeal" evidence="1">
    <location>
        <begin position="40"/>
        <end position="356"/>
    </location>
</feature>
<dbReference type="AlphaFoldDB" id="A0A167AZW0"/>
<dbReference type="GO" id="GO:0009086">
    <property type="term" value="P:methionine biosynthetic process"/>
    <property type="evidence" value="ECO:0007669"/>
    <property type="project" value="InterPro"/>
</dbReference>
<dbReference type="InterPro" id="IPR038071">
    <property type="entry name" value="UROD/MetE-like_sf"/>
</dbReference>
<evidence type="ECO:0000313" key="3">
    <source>
        <dbReference type="Proteomes" id="UP000076587"/>
    </source>
</evidence>
<dbReference type="Pfam" id="PF01717">
    <property type="entry name" value="Meth_synt_2"/>
    <property type="match status" value="1"/>
</dbReference>
<protein>
    <recommendedName>
        <fullName evidence="1">Cobalamin-independent methionine synthase MetE C-terminal/archaeal domain-containing protein</fullName>
    </recommendedName>
</protein>
<dbReference type="EMBL" id="AUXT01000173">
    <property type="protein sequence ID" value="KZN45997.1"/>
    <property type="molecule type" value="Genomic_DNA"/>
</dbReference>
<dbReference type="InterPro" id="IPR002629">
    <property type="entry name" value="Met_Synth_C/arc"/>
</dbReference>
<dbReference type="Gene3D" id="3.20.20.210">
    <property type="match status" value="1"/>
</dbReference>
<comment type="caution">
    <text evidence="2">The sequence shown here is derived from an EMBL/GenBank/DDBJ whole genome shotgun (WGS) entry which is preliminary data.</text>
</comment>
<accession>A0A167AZW0</accession>
<name>A0A167AZW0_9GAMM</name>
<evidence type="ECO:0000313" key="2">
    <source>
        <dbReference type="EMBL" id="KZN45997.1"/>
    </source>
</evidence>